<dbReference type="PANTHER" id="PTHR35867:SF1">
    <property type="entry name" value="PROTEIN RSEC"/>
    <property type="match status" value="1"/>
</dbReference>
<feature type="transmembrane region" description="Helical" evidence="1">
    <location>
        <begin position="105"/>
        <end position="126"/>
    </location>
</feature>
<feature type="transmembrane region" description="Helical" evidence="1">
    <location>
        <begin position="79"/>
        <end position="99"/>
    </location>
</feature>
<keyword evidence="1" id="KW-1133">Transmembrane helix</keyword>
<evidence type="ECO:0000256" key="1">
    <source>
        <dbReference type="SAM" id="Phobius"/>
    </source>
</evidence>
<dbReference type="PIRSF" id="PIRSF004923">
    <property type="entry name" value="RseC"/>
    <property type="match status" value="1"/>
</dbReference>
<dbReference type="InterPro" id="IPR007359">
    <property type="entry name" value="SigmaE_reg_RseC_MucC"/>
</dbReference>
<dbReference type="PANTHER" id="PTHR35867">
    <property type="entry name" value="PROTEIN RSEC"/>
    <property type="match status" value="1"/>
</dbReference>
<dbReference type="EMBL" id="UOFD01000031">
    <property type="protein sequence ID" value="VAW51461.1"/>
    <property type="molecule type" value="Genomic_DNA"/>
</dbReference>
<dbReference type="AlphaFoldDB" id="A0A3B0W819"/>
<organism evidence="2">
    <name type="scientific">hydrothermal vent metagenome</name>
    <dbReference type="NCBI Taxonomy" id="652676"/>
    <lineage>
        <taxon>unclassified sequences</taxon>
        <taxon>metagenomes</taxon>
        <taxon>ecological metagenomes</taxon>
    </lineage>
</organism>
<reference evidence="2" key="1">
    <citation type="submission" date="2018-06" db="EMBL/GenBank/DDBJ databases">
        <authorList>
            <person name="Zhirakovskaya E."/>
        </authorList>
    </citation>
    <scope>NUCLEOTIDE SEQUENCE</scope>
</reference>
<dbReference type="InterPro" id="IPR026268">
    <property type="entry name" value="RseC"/>
</dbReference>
<gene>
    <name evidence="2" type="ORF">MNBD_GAMMA06-908</name>
</gene>
<sequence length="156" mass="17072">MIEKKAQVIEIKGSQLVLQAQTQSACGSCSASKGCGTSVLAKVIGRKFTQFQVENNVDAKIGDIVVVGISEDALLNGSLVMYIIPILGMMFFSVSANYFLAPVLYFLDLIIAVSGIMGLIFGSLIAREYFQHQSSRQRFTPVVLRKIIEHGKLQVR</sequence>
<proteinExistence type="predicted"/>
<name>A0A3B0W819_9ZZZZ</name>
<evidence type="ECO:0008006" key="3">
    <source>
        <dbReference type="Google" id="ProtNLM"/>
    </source>
</evidence>
<accession>A0A3B0W819</accession>
<keyword evidence="1" id="KW-0812">Transmembrane</keyword>
<keyword evidence="1" id="KW-0472">Membrane</keyword>
<evidence type="ECO:0000313" key="2">
    <source>
        <dbReference type="EMBL" id="VAW51461.1"/>
    </source>
</evidence>
<protein>
    <recommendedName>
        <fullName evidence="3">Sigma factor RpoE regulatory protein RseC</fullName>
    </recommendedName>
</protein>
<dbReference type="Pfam" id="PF04246">
    <property type="entry name" value="RseC_MucC"/>
    <property type="match status" value="1"/>
</dbReference>